<proteinExistence type="predicted"/>
<sequence length="68" mass="7353">MDLPRPLPLLVVPADWEAVPEDVTDLRRCLCENYGGRLVLKMESAPPALPAGPLLRAVGPIRAAPRPT</sequence>
<comment type="caution">
    <text evidence="1">The sequence shown here is derived from an EMBL/GenBank/DDBJ whole genome shotgun (WGS) entry which is preliminary data.</text>
</comment>
<evidence type="ECO:0000313" key="1">
    <source>
        <dbReference type="EMBL" id="MBB5364505.1"/>
    </source>
</evidence>
<dbReference type="Proteomes" id="UP000552709">
    <property type="component" value="Unassembled WGS sequence"/>
</dbReference>
<protein>
    <submittedName>
        <fullName evidence="1">Uncharacterized protein</fullName>
    </submittedName>
</protein>
<accession>A0A7W8JWJ0</accession>
<keyword evidence="2" id="KW-1185">Reference proteome</keyword>
<reference evidence="1 2" key="1">
    <citation type="submission" date="2020-08" db="EMBL/GenBank/DDBJ databases">
        <title>Genomic Encyclopedia of Type Strains, Phase IV (KMG-IV): sequencing the most valuable type-strain genomes for metagenomic binning, comparative biology and taxonomic classification.</title>
        <authorList>
            <person name="Goeker M."/>
        </authorList>
    </citation>
    <scope>NUCLEOTIDE SEQUENCE [LARGE SCALE GENOMIC DNA]</scope>
    <source>
        <strain evidence="1 2">DSM 27939</strain>
    </source>
</reference>
<gene>
    <name evidence="1" type="ORF">HNQ08_003618</name>
</gene>
<dbReference type="EMBL" id="JACHFL010000011">
    <property type="protein sequence ID" value="MBB5364505.1"/>
    <property type="molecule type" value="Genomic_DNA"/>
</dbReference>
<evidence type="ECO:0000313" key="2">
    <source>
        <dbReference type="Proteomes" id="UP000552709"/>
    </source>
</evidence>
<dbReference type="RefSeq" id="WP_184135002.1">
    <property type="nucleotide sequence ID" value="NZ_JACHFL010000011.1"/>
</dbReference>
<name>A0A7W8JWJ0_9DEIO</name>
<organism evidence="1 2">
    <name type="scientific">Deinococcus humi</name>
    <dbReference type="NCBI Taxonomy" id="662880"/>
    <lineage>
        <taxon>Bacteria</taxon>
        <taxon>Thermotogati</taxon>
        <taxon>Deinococcota</taxon>
        <taxon>Deinococci</taxon>
        <taxon>Deinococcales</taxon>
        <taxon>Deinococcaceae</taxon>
        <taxon>Deinococcus</taxon>
    </lineage>
</organism>
<dbReference type="AlphaFoldDB" id="A0A7W8JWJ0"/>